<dbReference type="InterPro" id="IPR036397">
    <property type="entry name" value="RNaseH_sf"/>
</dbReference>
<proteinExistence type="predicted"/>
<dbReference type="InterPro" id="IPR002156">
    <property type="entry name" value="RNaseH_domain"/>
</dbReference>
<dbReference type="Gene3D" id="3.30.420.10">
    <property type="entry name" value="Ribonuclease H-like superfamily/Ribonuclease H"/>
    <property type="match status" value="1"/>
</dbReference>
<dbReference type="SUPFAM" id="SSF53098">
    <property type="entry name" value="Ribonuclease H-like"/>
    <property type="match status" value="1"/>
</dbReference>
<dbReference type="Proteomes" id="UP000631114">
    <property type="component" value="Unassembled WGS sequence"/>
</dbReference>
<sequence length="271" mass="29951">MGWELPSQVIDEVGKMELFNLSFFLAVLKVLEFNIPLLASIQIPKFGHDIPGELIGAEHDHSVVGVYLPLFPFLNTNLDQRMAFAYDVCFGEITCSSHESLVVCFGEILIDFVPTISGISLAESLTFKKGLGGPMGSVNSCFHNTGAEAIYQEIQAIAAGLKQAQEMGIENLEVNSDSLGAINILKGSERSPWYCANTVACIRSITRSFVKCSFSHIFREENQAVDYLSKLYRSPDDGDVVFSPPLDEKLHRIIEEDRKGTLYPRFSSNTG</sequence>
<comment type="caution">
    <text evidence="2">The sequence shown here is derived from an EMBL/GenBank/DDBJ whole genome shotgun (WGS) entry which is preliminary data.</text>
</comment>
<dbReference type="InterPro" id="IPR027417">
    <property type="entry name" value="P-loop_NTPase"/>
</dbReference>
<evidence type="ECO:0000313" key="2">
    <source>
        <dbReference type="EMBL" id="KAF9622225.1"/>
    </source>
</evidence>
<dbReference type="PANTHER" id="PTHR47723">
    <property type="entry name" value="OS05G0353850 PROTEIN"/>
    <property type="match status" value="1"/>
</dbReference>
<name>A0A835M7L0_9MAGN</name>
<evidence type="ECO:0000259" key="1">
    <source>
        <dbReference type="Pfam" id="PF13456"/>
    </source>
</evidence>
<dbReference type="InterPro" id="IPR044730">
    <property type="entry name" value="RNase_H-like_dom_plant"/>
</dbReference>
<dbReference type="InterPro" id="IPR012337">
    <property type="entry name" value="RNaseH-like_sf"/>
</dbReference>
<dbReference type="Gene3D" id="3.40.50.300">
    <property type="entry name" value="P-loop containing nucleotide triphosphate hydrolases"/>
    <property type="match status" value="1"/>
</dbReference>
<dbReference type="GO" id="GO:0004523">
    <property type="term" value="F:RNA-DNA hybrid ribonuclease activity"/>
    <property type="evidence" value="ECO:0007669"/>
    <property type="project" value="InterPro"/>
</dbReference>
<dbReference type="GO" id="GO:0003676">
    <property type="term" value="F:nucleic acid binding"/>
    <property type="evidence" value="ECO:0007669"/>
    <property type="project" value="InterPro"/>
</dbReference>
<protein>
    <recommendedName>
        <fullName evidence="1">RNase H type-1 domain-containing protein</fullName>
    </recommendedName>
</protein>
<dbReference type="CDD" id="cd06222">
    <property type="entry name" value="RNase_H_like"/>
    <property type="match status" value="1"/>
</dbReference>
<dbReference type="OrthoDB" id="1906820at2759"/>
<accession>A0A835M7L0</accession>
<reference evidence="2 3" key="1">
    <citation type="submission" date="2020-10" db="EMBL/GenBank/DDBJ databases">
        <title>The Coptis chinensis genome and diversification of protoberbering-type alkaloids.</title>
        <authorList>
            <person name="Wang B."/>
            <person name="Shu S."/>
            <person name="Song C."/>
            <person name="Liu Y."/>
        </authorList>
    </citation>
    <scope>NUCLEOTIDE SEQUENCE [LARGE SCALE GENOMIC DNA]</scope>
    <source>
        <strain evidence="2">HL-2020</strain>
        <tissue evidence="2">Leaf</tissue>
    </source>
</reference>
<dbReference type="Pfam" id="PF13456">
    <property type="entry name" value="RVT_3"/>
    <property type="match status" value="1"/>
</dbReference>
<gene>
    <name evidence="2" type="ORF">IFM89_030083</name>
</gene>
<keyword evidence="3" id="KW-1185">Reference proteome</keyword>
<dbReference type="InterPro" id="IPR053151">
    <property type="entry name" value="RNase_H-like"/>
</dbReference>
<dbReference type="AlphaFoldDB" id="A0A835M7L0"/>
<dbReference type="EMBL" id="JADFTS010000002">
    <property type="protein sequence ID" value="KAF9622225.1"/>
    <property type="molecule type" value="Genomic_DNA"/>
</dbReference>
<dbReference type="PANTHER" id="PTHR47723:SF19">
    <property type="entry name" value="POLYNUCLEOTIDYL TRANSFERASE, RIBONUCLEASE H-LIKE SUPERFAMILY PROTEIN"/>
    <property type="match status" value="1"/>
</dbReference>
<evidence type="ECO:0000313" key="3">
    <source>
        <dbReference type="Proteomes" id="UP000631114"/>
    </source>
</evidence>
<organism evidence="2 3">
    <name type="scientific">Coptis chinensis</name>
    <dbReference type="NCBI Taxonomy" id="261450"/>
    <lineage>
        <taxon>Eukaryota</taxon>
        <taxon>Viridiplantae</taxon>
        <taxon>Streptophyta</taxon>
        <taxon>Embryophyta</taxon>
        <taxon>Tracheophyta</taxon>
        <taxon>Spermatophyta</taxon>
        <taxon>Magnoliopsida</taxon>
        <taxon>Ranunculales</taxon>
        <taxon>Ranunculaceae</taxon>
        <taxon>Coptidoideae</taxon>
        <taxon>Coptis</taxon>
    </lineage>
</organism>
<feature type="domain" description="RNase H type-1" evidence="1">
    <location>
        <begin position="144"/>
        <end position="230"/>
    </location>
</feature>